<organism evidence="1 2">
    <name type="scientific">Nicotiana tabacum</name>
    <name type="common">Common tobacco</name>
    <dbReference type="NCBI Taxonomy" id="4097"/>
    <lineage>
        <taxon>Eukaryota</taxon>
        <taxon>Viridiplantae</taxon>
        <taxon>Streptophyta</taxon>
        <taxon>Embryophyta</taxon>
        <taxon>Tracheophyta</taxon>
        <taxon>Spermatophyta</taxon>
        <taxon>Magnoliopsida</taxon>
        <taxon>eudicotyledons</taxon>
        <taxon>Gunneridae</taxon>
        <taxon>Pentapetalae</taxon>
        <taxon>asterids</taxon>
        <taxon>lamiids</taxon>
        <taxon>Solanales</taxon>
        <taxon>Solanaceae</taxon>
        <taxon>Nicotianoideae</taxon>
        <taxon>Nicotianeae</taxon>
        <taxon>Nicotiana</taxon>
    </lineage>
</organism>
<evidence type="ECO:0000313" key="2">
    <source>
        <dbReference type="RefSeq" id="XP_075101810.1"/>
    </source>
</evidence>
<dbReference type="RefSeq" id="XP_075101810.1">
    <property type="nucleotide sequence ID" value="XM_075245709.1"/>
</dbReference>
<sequence>MYGIEDSTSSIKASAQAEVSNEILQAMMQQIQHLNLQVENLHRANQTIPAALAPAVHQGPPQDMRRDPPQVQVPPQYGPYEEYEDEGFNDYIDYGHQDLREGVDRNLGSISMKIPSFEGTTDADAYLEWEAKGTTDADSYLEWEAKVERIYIVHNYSEEKKVQITVIEFKVYASAWLKRTKLDRRRVGDRPIETWEALKRAMRCRFVSSHYHRSCKAWCKMLHLDTKVERILRDQNKSSSVSWNKDRNTWRSSLSKIKEVKSEVKPSQSAEKSKNKENWEYESDDGVEESDGEGSTDGLPLLLGRPWQYGRTALHEGRSNSYTLELKGKKYLLKPLTPLQVYEDHKRVKTIGWGEVQECNDVFPEELPEGLPPLRGIEHQIDFVPGSQIPNKAAYNSNPYEAKELQSHSLDDHPLHVKSVLDVLKKEKLFANPKKCDFCVDRLIFLGFVVSGKVIEVDEMKTFEVDCDASGVGIGAVLMQDQKPITYFSEKLSGETLNYSTYYKALYALVRALANWKHYLLPKEFVIITDHESLRFLKSQSKLNRIHAKWVEFIETFPYVIRYKQGKDNVVDDALSRRYVLINVLTAYLLGFKNIKDLYYSDPDFSSRYKECELGVFEGFFRYAHSSMGKSPFEVVYGFNPLTTLDLIPLPMSDVVNVDGKNRAEALKRVHEQLQLQLENTYEKVSYTSNKGRKLVVFKPGDLGSLKEGMVF</sequence>
<reference evidence="1" key="1">
    <citation type="journal article" date="2014" name="Nat. Commun.">
        <title>The tobacco genome sequence and its comparison with those of tomato and potato.</title>
        <authorList>
            <person name="Sierro N."/>
            <person name="Battey J.N."/>
            <person name="Ouadi S."/>
            <person name="Bakaher N."/>
            <person name="Bovet L."/>
            <person name="Willig A."/>
            <person name="Goepfert S."/>
            <person name="Peitsch M.C."/>
            <person name="Ivanov N.V."/>
        </authorList>
    </citation>
    <scope>NUCLEOTIDE SEQUENCE [LARGE SCALE GENOMIC DNA]</scope>
</reference>
<gene>
    <name evidence="2" type="primary">LOC142177238</name>
</gene>
<accession>A0AC58TX69</accession>
<evidence type="ECO:0000313" key="1">
    <source>
        <dbReference type="Proteomes" id="UP000790787"/>
    </source>
</evidence>
<proteinExistence type="predicted"/>
<keyword evidence="1" id="KW-1185">Reference proteome</keyword>
<name>A0AC58TX69_TOBAC</name>
<dbReference type="Proteomes" id="UP000790787">
    <property type="component" value="Chromosome 23"/>
</dbReference>
<reference evidence="2" key="2">
    <citation type="submission" date="2025-08" db="UniProtKB">
        <authorList>
            <consortium name="RefSeq"/>
        </authorList>
    </citation>
    <scope>IDENTIFICATION</scope>
    <source>
        <tissue evidence="2">Leaf</tissue>
    </source>
</reference>
<protein>
    <submittedName>
        <fullName evidence="2">Uncharacterized protein LOC142177238</fullName>
    </submittedName>
</protein>